<dbReference type="EMBL" id="AZXY01000007">
    <property type="protein sequence ID" value="KSZ58022.1"/>
    <property type="molecule type" value="Genomic_DNA"/>
</dbReference>
<evidence type="ECO:0000259" key="1">
    <source>
        <dbReference type="PROSITE" id="PS51819"/>
    </source>
</evidence>
<keyword evidence="2" id="KW-0223">Dioxygenase</keyword>
<dbReference type="Gene3D" id="3.10.180.10">
    <property type="entry name" value="2,3-Dihydroxybiphenyl 1,2-Dioxygenase, domain 1"/>
    <property type="match status" value="1"/>
</dbReference>
<dbReference type="AlphaFoldDB" id="A0A0V9UJ27"/>
<name>A0A0V9UJ27_9NOCA</name>
<comment type="caution">
    <text evidence="2">The sequence shown here is derived from an EMBL/GenBank/DDBJ whole genome shotgun (WGS) entry which is preliminary data.</text>
</comment>
<evidence type="ECO:0000313" key="2">
    <source>
        <dbReference type="EMBL" id="KSZ58022.1"/>
    </source>
</evidence>
<accession>A0A0V9UJ27</accession>
<dbReference type="InterPro" id="IPR037523">
    <property type="entry name" value="VOC_core"/>
</dbReference>
<sequence>MEAWDHKEFSLSIAFNHTIVAADDKQHSAYFLTTLFGLPDPVPAGHFLAVELANGVTLDFAEPPPDVEYPPQHYAFLVSEEEFDEIYARILEQKIEHWADPRQSAHGINRNDGGRGTYFLDPAGHFMEIITRPYGWRS</sequence>
<dbReference type="Proteomes" id="UP000053060">
    <property type="component" value="Unassembled WGS sequence"/>
</dbReference>
<reference evidence="2 3" key="2">
    <citation type="journal article" date="2016" name="Genome Announc.">
        <title>Draft Genome Sequence of a Versatile Hydrocarbon-Degrading Bacterium, Rhodococcus pyridinivorans Strain KG-16, Collected from Oil Fields in India.</title>
        <authorList>
            <person name="Aggarwal R.K."/>
            <person name="Dawar C."/>
            <person name="Phanindranath R."/>
            <person name="Mutnuri L."/>
            <person name="Dayal A.M."/>
        </authorList>
    </citation>
    <scope>NUCLEOTIDE SEQUENCE [LARGE SCALE GENOMIC DNA]</scope>
    <source>
        <strain evidence="2 3">KG-16</strain>
    </source>
</reference>
<feature type="domain" description="VOC" evidence="1">
    <location>
        <begin position="14"/>
        <end position="132"/>
    </location>
</feature>
<reference evidence="3" key="1">
    <citation type="submission" date="2015-01" db="EMBL/GenBank/DDBJ databases">
        <title>Draft genome sequence of Rhodococcus pyridinivorans strain KG-16, a hydrocarbon-degrading bacterium.</title>
        <authorList>
            <person name="Aggarwal R.K."/>
            <person name="Dawar C."/>
        </authorList>
    </citation>
    <scope>NUCLEOTIDE SEQUENCE [LARGE SCALE GENOMIC DNA]</scope>
    <source>
        <strain evidence="3">KG-16</strain>
    </source>
</reference>
<keyword evidence="2" id="KW-0560">Oxidoreductase</keyword>
<gene>
    <name evidence="2" type="ORF">Z045_15810</name>
</gene>
<protein>
    <submittedName>
        <fullName evidence="2">Glyoxalase/bleomycin resistance protein/dioxygenase</fullName>
    </submittedName>
</protein>
<evidence type="ECO:0000313" key="3">
    <source>
        <dbReference type="Proteomes" id="UP000053060"/>
    </source>
</evidence>
<dbReference type="CDD" id="cd08351">
    <property type="entry name" value="ChaP_like"/>
    <property type="match status" value="1"/>
</dbReference>
<organism evidence="2 3">
    <name type="scientific">Rhodococcus pyridinivorans KG-16</name>
    <dbReference type="NCBI Taxonomy" id="1441730"/>
    <lineage>
        <taxon>Bacteria</taxon>
        <taxon>Bacillati</taxon>
        <taxon>Actinomycetota</taxon>
        <taxon>Actinomycetes</taxon>
        <taxon>Mycobacteriales</taxon>
        <taxon>Nocardiaceae</taxon>
        <taxon>Rhodococcus</taxon>
    </lineage>
</organism>
<dbReference type="InterPro" id="IPR029068">
    <property type="entry name" value="Glyas_Bleomycin-R_OHBP_Dase"/>
</dbReference>
<dbReference type="GO" id="GO:0051213">
    <property type="term" value="F:dioxygenase activity"/>
    <property type="evidence" value="ECO:0007669"/>
    <property type="project" value="UniProtKB-KW"/>
</dbReference>
<dbReference type="PATRIC" id="fig|1441730.3.peg.3286"/>
<proteinExistence type="predicted"/>
<dbReference type="RefSeq" id="WP_060652693.1">
    <property type="nucleotide sequence ID" value="NZ_AZXY01000007.1"/>
</dbReference>
<dbReference type="PROSITE" id="PS51819">
    <property type="entry name" value="VOC"/>
    <property type="match status" value="1"/>
</dbReference>
<dbReference type="SUPFAM" id="SSF54593">
    <property type="entry name" value="Glyoxalase/Bleomycin resistance protein/Dihydroxybiphenyl dioxygenase"/>
    <property type="match status" value="1"/>
</dbReference>